<dbReference type="CDD" id="cd03801">
    <property type="entry name" value="GT4_PimA-like"/>
    <property type="match status" value="1"/>
</dbReference>
<dbReference type="Gene3D" id="3.40.50.2000">
    <property type="entry name" value="Glycogen Phosphorylase B"/>
    <property type="match status" value="2"/>
</dbReference>
<evidence type="ECO:0000313" key="3">
    <source>
        <dbReference type="Proteomes" id="UP000310477"/>
    </source>
</evidence>
<dbReference type="InterPro" id="IPR001296">
    <property type="entry name" value="Glyco_trans_1"/>
</dbReference>
<dbReference type="Proteomes" id="UP000310477">
    <property type="component" value="Unassembled WGS sequence"/>
</dbReference>
<feature type="domain" description="Glycosyl transferase family 1" evidence="1">
    <location>
        <begin position="229"/>
        <end position="384"/>
    </location>
</feature>
<dbReference type="AlphaFoldDB" id="A0A4U1C226"/>
<dbReference type="InterPro" id="IPR050194">
    <property type="entry name" value="Glycosyltransferase_grp1"/>
</dbReference>
<protein>
    <submittedName>
        <fullName evidence="2">Glycosyltransferase family 4 protein</fullName>
    </submittedName>
</protein>
<dbReference type="EMBL" id="SWBO01000009">
    <property type="protein sequence ID" value="TKB98227.1"/>
    <property type="molecule type" value="Genomic_DNA"/>
</dbReference>
<gene>
    <name evidence="2" type="ORF">FA045_14700</name>
</gene>
<dbReference type="Pfam" id="PF00534">
    <property type="entry name" value="Glycos_transf_1"/>
    <property type="match status" value="1"/>
</dbReference>
<evidence type="ECO:0000259" key="1">
    <source>
        <dbReference type="Pfam" id="PF00534"/>
    </source>
</evidence>
<dbReference type="PANTHER" id="PTHR45947">
    <property type="entry name" value="SULFOQUINOVOSYL TRANSFERASE SQD2"/>
    <property type="match status" value="1"/>
</dbReference>
<keyword evidence="2" id="KW-0808">Transferase</keyword>
<evidence type="ECO:0000313" key="2">
    <source>
        <dbReference type="EMBL" id="TKB98227.1"/>
    </source>
</evidence>
<dbReference type="RefSeq" id="WP_136877832.1">
    <property type="nucleotide sequence ID" value="NZ_SWBO01000009.1"/>
</dbReference>
<keyword evidence="3" id="KW-1185">Reference proteome</keyword>
<proteinExistence type="predicted"/>
<dbReference type="GO" id="GO:0016757">
    <property type="term" value="F:glycosyltransferase activity"/>
    <property type="evidence" value="ECO:0007669"/>
    <property type="project" value="InterPro"/>
</dbReference>
<name>A0A4U1C226_9SPHI</name>
<sequence>MKVAVSNPSVGPHVKQNVIAYFERNKLHKFFTTFFYHPSHKFYSLLSRIKFIEKELRRRQFSSIPINFFENKPILEILRSLSARQLSAKITDLIWYYAELKFDKWVAKTISKKNIDAIHTYEHCALETLKKAKKENIFAIYEQTSVHHKLFKKIIETELIKYPTLITTSLKLALYDKPEKINARKDEEIMLADIVICNSSFTKNSLIIAGVSPSKIAVVPLGFPEVHLNHKKKKDTFIFMYAGNLTFNKGIHILLEVWNELQLPFDKVELHLYGAYFLPEKLKLGLPKNVHFFGNIRHEELMDIYQNSSVFVNPTLADGFGMVITEAMASGLPVIASKNSAAPDLIIHEIDGLLVEAGSKDDLLEKMLWSYNHKDELLQMGLKAKLKAQNYGWPAYRKKLIETIESKLN</sequence>
<dbReference type="OrthoDB" id="596635at2"/>
<accession>A0A4U1C226</accession>
<dbReference type="SUPFAM" id="SSF53756">
    <property type="entry name" value="UDP-Glycosyltransferase/glycogen phosphorylase"/>
    <property type="match status" value="1"/>
</dbReference>
<dbReference type="PANTHER" id="PTHR45947:SF3">
    <property type="entry name" value="SULFOQUINOVOSYL TRANSFERASE SQD2"/>
    <property type="match status" value="1"/>
</dbReference>
<comment type="caution">
    <text evidence="2">The sequence shown here is derived from an EMBL/GenBank/DDBJ whole genome shotgun (WGS) entry which is preliminary data.</text>
</comment>
<reference evidence="2 3" key="1">
    <citation type="submission" date="2019-04" db="EMBL/GenBank/DDBJ databases">
        <title>Pedobacter sp. AR-2-6 sp. nov., isolated from Arctic soil.</title>
        <authorList>
            <person name="Dahal R.H."/>
            <person name="Kim D.-U."/>
        </authorList>
    </citation>
    <scope>NUCLEOTIDE SEQUENCE [LARGE SCALE GENOMIC DNA]</scope>
    <source>
        <strain evidence="2 3">AR-2-6</strain>
    </source>
</reference>
<organism evidence="2 3">
    <name type="scientific">Pedobacter cryotolerans</name>
    <dbReference type="NCBI Taxonomy" id="2571270"/>
    <lineage>
        <taxon>Bacteria</taxon>
        <taxon>Pseudomonadati</taxon>
        <taxon>Bacteroidota</taxon>
        <taxon>Sphingobacteriia</taxon>
        <taxon>Sphingobacteriales</taxon>
        <taxon>Sphingobacteriaceae</taxon>
        <taxon>Pedobacter</taxon>
    </lineage>
</organism>